<evidence type="ECO:0000259" key="1">
    <source>
        <dbReference type="Pfam" id="PF05050"/>
    </source>
</evidence>
<keyword evidence="3" id="KW-1185">Reference proteome</keyword>
<accession>A0ABS7W1F9</accession>
<keyword evidence="2" id="KW-0489">Methyltransferase</keyword>
<dbReference type="InterPro" id="IPR029063">
    <property type="entry name" value="SAM-dependent_MTases_sf"/>
</dbReference>
<dbReference type="GO" id="GO:0008168">
    <property type="term" value="F:methyltransferase activity"/>
    <property type="evidence" value="ECO:0007669"/>
    <property type="project" value="UniProtKB-KW"/>
</dbReference>
<keyword evidence="2" id="KW-0808">Transferase</keyword>
<feature type="domain" description="Methyltransferase FkbM" evidence="1">
    <location>
        <begin position="117"/>
        <end position="283"/>
    </location>
</feature>
<comment type="caution">
    <text evidence="2">The sequence shown here is derived from an EMBL/GenBank/DDBJ whole genome shotgun (WGS) entry which is preliminary data.</text>
</comment>
<dbReference type="Proteomes" id="UP000758701">
    <property type="component" value="Unassembled WGS sequence"/>
</dbReference>
<dbReference type="InterPro" id="IPR006342">
    <property type="entry name" value="FkbM_mtfrase"/>
</dbReference>
<dbReference type="InterPro" id="IPR052514">
    <property type="entry name" value="SAM-dependent_MTase"/>
</dbReference>
<dbReference type="PANTHER" id="PTHR34203">
    <property type="entry name" value="METHYLTRANSFERASE, FKBM FAMILY PROTEIN"/>
    <property type="match status" value="1"/>
</dbReference>
<sequence length="330" mass="36104">MSGRSPGGSVRSSFCFGWQRGGSEVVGGLVDLLVGVGCRYVRGAPGSLGKAGLAARVLDPRLRERPRRRVVETRSGDRFAVDTQDLIQRYLYLFGVWEPHLTRWLERRLKPGDGFVDLGANIGVYAVLGARLVGPSGHVVAVEASPDFHRGLLRNAALNGRGNIRAVNAAVSDRRERLTFVLASSRNMGANSIVPYEGPAESTFETEARTAADLLRPEEVASARVIMVDVEGAEGAVVRGMEPLLDRLRPDAEIVVEVTPERMERLGDSAGELMEIMRRHGFHAYRLPNDYAPASYPRALRHPAVPVRVRDTVEGETELVFSRIDAETLA</sequence>
<gene>
    <name evidence="2" type="ORF">KVH32_11680</name>
</gene>
<dbReference type="NCBIfam" id="TIGR01444">
    <property type="entry name" value="fkbM_fam"/>
    <property type="match status" value="1"/>
</dbReference>
<proteinExistence type="predicted"/>
<dbReference type="GO" id="GO:0032259">
    <property type="term" value="P:methylation"/>
    <property type="evidence" value="ECO:0007669"/>
    <property type="project" value="UniProtKB-KW"/>
</dbReference>
<protein>
    <submittedName>
        <fullName evidence="2">FkbM family methyltransferase</fullName>
    </submittedName>
</protein>
<name>A0ABS7W1F9_STROV</name>
<dbReference type="Pfam" id="PF05050">
    <property type="entry name" value="Methyltransf_21"/>
    <property type="match status" value="1"/>
</dbReference>
<dbReference type="SUPFAM" id="SSF53335">
    <property type="entry name" value="S-adenosyl-L-methionine-dependent methyltransferases"/>
    <property type="match status" value="1"/>
</dbReference>
<dbReference type="Gene3D" id="3.40.50.150">
    <property type="entry name" value="Vaccinia Virus protein VP39"/>
    <property type="match status" value="1"/>
</dbReference>
<evidence type="ECO:0000313" key="3">
    <source>
        <dbReference type="Proteomes" id="UP000758701"/>
    </source>
</evidence>
<organism evidence="2 3">
    <name type="scientific">Streptomyces olivaceus</name>
    <dbReference type="NCBI Taxonomy" id="47716"/>
    <lineage>
        <taxon>Bacteria</taxon>
        <taxon>Bacillati</taxon>
        <taxon>Actinomycetota</taxon>
        <taxon>Actinomycetes</taxon>
        <taxon>Kitasatosporales</taxon>
        <taxon>Streptomycetaceae</taxon>
        <taxon>Streptomyces</taxon>
    </lineage>
</organism>
<dbReference type="EMBL" id="JAHSTP010000003">
    <property type="protein sequence ID" value="MBZ6151823.1"/>
    <property type="molecule type" value="Genomic_DNA"/>
</dbReference>
<evidence type="ECO:0000313" key="2">
    <source>
        <dbReference type="EMBL" id="MBZ6151823.1"/>
    </source>
</evidence>
<dbReference type="PANTHER" id="PTHR34203:SF15">
    <property type="entry name" value="SLL1173 PROTEIN"/>
    <property type="match status" value="1"/>
</dbReference>
<reference evidence="2 3" key="1">
    <citation type="submission" date="2021-06" db="EMBL/GenBank/DDBJ databases">
        <title>Ecological speciation of a Streptomyces species isolated from different habitats and geographic origins.</title>
        <authorList>
            <person name="Wang J."/>
        </authorList>
    </citation>
    <scope>NUCLEOTIDE SEQUENCE [LARGE SCALE GENOMIC DNA]</scope>
    <source>
        <strain evidence="2 3">FXJ8.012</strain>
    </source>
</reference>